<reference evidence="1" key="1">
    <citation type="journal article" date="2019" name="bioRxiv">
        <title>The Genome of the Zebra Mussel, Dreissena polymorpha: A Resource for Invasive Species Research.</title>
        <authorList>
            <person name="McCartney M.A."/>
            <person name="Auch B."/>
            <person name="Kono T."/>
            <person name="Mallez S."/>
            <person name="Zhang Y."/>
            <person name="Obille A."/>
            <person name="Becker A."/>
            <person name="Abrahante J.E."/>
            <person name="Garbe J."/>
            <person name="Badalamenti J.P."/>
            <person name="Herman A."/>
            <person name="Mangelson H."/>
            <person name="Liachko I."/>
            <person name="Sullivan S."/>
            <person name="Sone E.D."/>
            <person name="Koren S."/>
            <person name="Silverstein K.A.T."/>
            <person name="Beckman K.B."/>
            <person name="Gohl D.M."/>
        </authorList>
    </citation>
    <scope>NUCLEOTIDE SEQUENCE</scope>
    <source>
        <strain evidence="1">Duluth1</strain>
        <tissue evidence="1">Whole animal</tissue>
    </source>
</reference>
<organism evidence="1 2">
    <name type="scientific">Dreissena polymorpha</name>
    <name type="common">Zebra mussel</name>
    <name type="synonym">Mytilus polymorpha</name>
    <dbReference type="NCBI Taxonomy" id="45954"/>
    <lineage>
        <taxon>Eukaryota</taxon>
        <taxon>Metazoa</taxon>
        <taxon>Spiralia</taxon>
        <taxon>Lophotrochozoa</taxon>
        <taxon>Mollusca</taxon>
        <taxon>Bivalvia</taxon>
        <taxon>Autobranchia</taxon>
        <taxon>Heteroconchia</taxon>
        <taxon>Euheterodonta</taxon>
        <taxon>Imparidentia</taxon>
        <taxon>Neoheterodontei</taxon>
        <taxon>Myida</taxon>
        <taxon>Dreissenoidea</taxon>
        <taxon>Dreissenidae</taxon>
        <taxon>Dreissena</taxon>
    </lineage>
</organism>
<dbReference type="EMBL" id="JAIWYP010000016">
    <property type="protein sequence ID" value="KAH3694648.1"/>
    <property type="molecule type" value="Genomic_DNA"/>
</dbReference>
<evidence type="ECO:0000313" key="2">
    <source>
        <dbReference type="Proteomes" id="UP000828390"/>
    </source>
</evidence>
<keyword evidence="2" id="KW-1185">Reference proteome</keyword>
<accession>A0A9D3Y695</accession>
<proteinExistence type="predicted"/>
<reference evidence="1" key="2">
    <citation type="submission" date="2020-11" db="EMBL/GenBank/DDBJ databases">
        <authorList>
            <person name="McCartney M.A."/>
            <person name="Auch B."/>
            <person name="Kono T."/>
            <person name="Mallez S."/>
            <person name="Becker A."/>
            <person name="Gohl D.M."/>
            <person name="Silverstein K.A.T."/>
            <person name="Koren S."/>
            <person name="Bechman K.B."/>
            <person name="Herman A."/>
            <person name="Abrahante J.E."/>
            <person name="Garbe J."/>
        </authorList>
    </citation>
    <scope>NUCLEOTIDE SEQUENCE</scope>
    <source>
        <strain evidence="1">Duluth1</strain>
        <tissue evidence="1">Whole animal</tissue>
    </source>
</reference>
<dbReference type="AlphaFoldDB" id="A0A9D3Y695"/>
<evidence type="ECO:0000313" key="1">
    <source>
        <dbReference type="EMBL" id="KAH3694648.1"/>
    </source>
</evidence>
<gene>
    <name evidence="1" type="ORF">DPMN_082088</name>
</gene>
<name>A0A9D3Y695_DREPO</name>
<dbReference type="Proteomes" id="UP000828390">
    <property type="component" value="Unassembled WGS sequence"/>
</dbReference>
<protein>
    <submittedName>
        <fullName evidence="1">Uncharacterized protein</fullName>
    </submittedName>
</protein>
<sequence length="299" mass="33845">MNPLTKFNEDQVINVAPIVKNAPPLGSNVFQANATIFELFHQDWTINVASRLLTRENSPPPGGHVFQTTEAFFNSKNTPPPGTHVFQANITIFELIEDTVESYLLTKFHEDWTINSVDAAQHTTDKRRSQKLTMSTLCSLNNLAATQNAQWPGGHIFQATGTIFELIYAEKCPLAAMFFHQPATGNIFETNRLAKFHDDRTINVASREKCPASWQLCFSNKHIIETNLLTKNVNYVLLQPYIIGTNLTKFHEDRKIVVNSVKKKNALPPGGHVFDQPELFLNSKNSTPPWQHFFLSKRL</sequence>
<comment type="caution">
    <text evidence="1">The sequence shown here is derived from an EMBL/GenBank/DDBJ whole genome shotgun (WGS) entry which is preliminary data.</text>
</comment>